<evidence type="ECO:0000313" key="2">
    <source>
        <dbReference type="Proteomes" id="UP000054217"/>
    </source>
</evidence>
<accession>A0A0C3PJM3</accession>
<dbReference type="EMBL" id="KN831956">
    <property type="protein sequence ID" value="KIO08806.1"/>
    <property type="molecule type" value="Genomic_DNA"/>
</dbReference>
<proteinExistence type="predicted"/>
<name>A0A0C3PJM3_PISTI</name>
<dbReference type="HOGENOM" id="CLU_2038979_0_0_1"/>
<gene>
    <name evidence="1" type="ORF">M404DRAFT_326615</name>
</gene>
<dbReference type="InParanoid" id="A0A0C3PJM3"/>
<dbReference type="Proteomes" id="UP000054217">
    <property type="component" value="Unassembled WGS sequence"/>
</dbReference>
<keyword evidence="2" id="KW-1185">Reference proteome</keyword>
<organism evidence="1 2">
    <name type="scientific">Pisolithus tinctorius Marx 270</name>
    <dbReference type="NCBI Taxonomy" id="870435"/>
    <lineage>
        <taxon>Eukaryota</taxon>
        <taxon>Fungi</taxon>
        <taxon>Dikarya</taxon>
        <taxon>Basidiomycota</taxon>
        <taxon>Agaricomycotina</taxon>
        <taxon>Agaricomycetes</taxon>
        <taxon>Agaricomycetidae</taxon>
        <taxon>Boletales</taxon>
        <taxon>Sclerodermatineae</taxon>
        <taxon>Pisolithaceae</taxon>
        <taxon>Pisolithus</taxon>
    </lineage>
</organism>
<sequence>MFSFPQVSPVTHVELLVTSCSGETVATRHISALVIIYKMASLNNELMKPDSLRARTLARIVRESRALERARQARGSQGLGSGGIADPCPGIGPQAVVAGCDGSRCASSYHWSRTQFANSTQ</sequence>
<reference evidence="2" key="2">
    <citation type="submission" date="2015-01" db="EMBL/GenBank/DDBJ databases">
        <title>Evolutionary Origins and Diversification of the Mycorrhizal Mutualists.</title>
        <authorList>
            <consortium name="DOE Joint Genome Institute"/>
            <consortium name="Mycorrhizal Genomics Consortium"/>
            <person name="Kohler A."/>
            <person name="Kuo A."/>
            <person name="Nagy L.G."/>
            <person name="Floudas D."/>
            <person name="Copeland A."/>
            <person name="Barry K.W."/>
            <person name="Cichocki N."/>
            <person name="Veneault-Fourrey C."/>
            <person name="LaButti K."/>
            <person name="Lindquist E.A."/>
            <person name="Lipzen A."/>
            <person name="Lundell T."/>
            <person name="Morin E."/>
            <person name="Murat C."/>
            <person name="Riley R."/>
            <person name="Ohm R."/>
            <person name="Sun H."/>
            <person name="Tunlid A."/>
            <person name="Henrissat B."/>
            <person name="Grigoriev I.V."/>
            <person name="Hibbett D.S."/>
            <person name="Martin F."/>
        </authorList>
    </citation>
    <scope>NUCLEOTIDE SEQUENCE [LARGE SCALE GENOMIC DNA]</scope>
    <source>
        <strain evidence="2">Marx 270</strain>
    </source>
</reference>
<dbReference type="AlphaFoldDB" id="A0A0C3PJM3"/>
<evidence type="ECO:0000313" key="1">
    <source>
        <dbReference type="EMBL" id="KIO08806.1"/>
    </source>
</evidence>
<reference evidence="1 2" key="1">
    <citation type="submission" date="2014-04" db="EMBL/GenBank/DDBJ databases">
        <authorList>
            <consortium name="DOE Joint Genome Institute"/>
            <person name="Kuo A."/>
            <person name="Kohler A."/>
            <person name="Costa M.D."/>
            <person name="Nagy L.G."/>
            <person name="Floudas D."/>
            <person name="Copeland A."/>
            <person name="Barry K.W."/>
            <person name="Cichocki N."/>
            <person name="Veneault-Fourrey C."/>
            <person name="LaButti K."/>
            <person name="Lindquist E.A."/>
            <person name="Lipzen A."/>
            <person name="Lundell T."/>
            <person name="Morin E."/>
            <person name="Murat C."/>
            <person name="Sun H."/>
            <person name="Tunlid A."/>
            <person name="Henrissat B."/>
            <person name="Grigoriev I.V."/>
            <person name="Hibbett D.S."/>
            <person name="Martin F."/>
            <person name="Nordberg H.P."/>
            <person name="Cantor M.N."/>
            <person name="Hua S.X."/>
        </authorList>
    </citation>
    <scope>NUCLEOTIDE SEQUENCE [LARGE SCALE GENOMIC DNA]</scope>
    <source>
        <strain evidence="1 2">Marx 270</strain>
    </source>
</reference>
<protein>
    <submittedName>
        <fullName evidence="1">Uncharacterized protein</fullName>
    </submittedName>
</protein>